<feature type="compositionally biased region" description="Low complexity" evidence="1">
    <location>
        <begin position="51"/>
        <end position="62"/>
    </location>
</feature>
<name>A0A835YLD1_9CHLO</name>
<dbReference type="AlphaFoldDB" id="A0A835YLD1"/>
<comment type="caution">
    <text evidence="2">The sequence shown here is derived from an EMBL/GenBank/DDBJ whole genome shotgun (WGS) entry which is preliminary data.</text>
</comment>
<dbReference type="OrthoDB" id="551751at2759"/>
<feature type="region of interest" description="Disordered" evidence="1">
    <location>
        <begin position="324"/>
        <end position="422"/>
    </location>
</feature>
<sequence>MQGMSRSQGRSGRGRGSGRRSSSEDVSDDPSWASGAEFSDDDSGSGAPMPAARRTSGAAGARQHPGVHVTVVRRGADGRPLDFPGQEHMLPGPGGRSSPEGAARQNGGRARGAYREDAEGWADGEGEAGSDGEADSPAVGRRRRTGSGSGGERQFSPEEEGDSGEEGQRRPLRRRGGGAYRDPDGEWEWDGAEEPHPGMAPPDARGSRSKAPPGRPLPPAIAGYVATPLGPHPVFRAGSVAGVRAAAAVAPVRPGPGAVGPKHEPVRAATPPPPGPPKPAAAVATAAAPTVAAPAAVAPAGPAGPTADPLDLLAQLACEALAPKPEPADEEPGVGLTAEVAEGGVQRPERAVERSGACRPGSSEGSAHSGGAAAAARERRSASRCGAGREAAEAHEARVGDSGPGDEEEQCSAPPAGLACGPMRPLSPLVAAKAEGAPFAGGSECVSASTQNSGRGGATTGAAQLADPLSAAVSYGPAATNVASAPHGALAPGAQPKQPPASPHSSAALLASDTVDWGAAGDGEADAVGGLRRQPWSAGIVTQAPTPQPVPTAATSSVATAPSAGTATLPSSAAAAPVLSAAGGATSALTVSDGAGSALCRPASADAPAADAEAAYRQVAAAANIAMAATLLRAPAPQQLAAQPPLLPPLSTTLGTVPPPAPLMPTAPPAAAAAAAMAPAPLPAHPQLPAALPLPTLPQLTSLSQLPLPPPGLMWPGVSPPTAPPAPPPLGSIPLFTDKSMPPAPLPAPAPLAPAPLPLAPPALTSGALVPPTLAPGTLPPSALAAGPLLPMMRLFQAQMQMAQQVAAPMPTVAPAPAIVPNPLAAAFGGMSTPGGTLLDAGAASLAAFLQAAPHMARVLPPAMDLSGLVAASGTSAPPGAHLAATLARPPVQ</sequence>
<accession>A0A835YLD1</accession>
<feature type="region of interest" description="Disordered" evidence="1">
    <location>
        <begin position="442"/>
        <end position="461"/>
    </location>
</feature>
<evidence type="ECO:0000313" key="3">
    <source>
        <dbReference type="Proteomes" id="UP000612055"/>
    </source>
</evidence>
<reference evidence="2" key="1">
    <citation type="journal article" date="2020" name="bioRxiv">
        <title>Comparative genomics of Chlamydomonas.</title>
        <authorList>
            <person name="Craig R.J."/>
            <person name="Hasan A.R."/>
            <person name="Ness R.W."/>
            <person name="Keightley P.D."/>
        </authorList>
    </citation>
    <scope>NUCLEOTIDE SEQUENCE</scope>
    <source>
        <strain evidence="2">CCAP 11/70</strain>
    </source>
</reference>
<feature type="compositionally biased region" description="Pro residues" evidence="1">
    <location>
        <begin position="270"/>
        <end position="279"/>
    </location>
</feature>
<feature type="region of interest" description="Disordered" evidence="1">
    <location>
        <begin position="254"/>
        <end position="283"/>
    </location>
</feature>
<dbReference type="Proteomes" id="UP000612055">
    <property type="component" value="Unassembled WGS sequence"/>
</dbReference>
<evidence type="ECO:0000313" key="2">
    <source>
        <dbReference type="EMBL" id="KAG2500675.1"/>
    </source>
</evidence>
<gene>
    <name evidence="2" type="ORF">HYH03_001441</name>
</gene>
<feature type="compositionally biased region" description="Basic and acidic residues" evidence="1">
    <location>
        <begin position="390"/>
        <end position="399"/>
    </location>
</feature>
<proteinExistence type="predicted"/>
<keyword evidence="3" id="KW-1185">Reference proteome</keyword>
<feature type="compositionally biased region" description="Acidic residues" evidence="1">
    <location>
        <begin position="119"/>
        <end position="134"/>
    </location>
</feature>
<feature type="compositionally biased region" description="Low complexity" evidence="1">
    <location>
        <begin position="361"/>
        <end position="375"/>
    </location>
</feature>
<protein>
    <submittedName>
        <fullName evidence="2">Uncharacterized protein</fullName>
    </submittedName>
</protein>
<organism evidence="2 3">
    <name type="scientific">Edaphochlamys debaryana</name>
    <dbReference type="NCBI Taxonomy" id="47281"/>
    <lineage>
        <taxon>Eukaryota</taxon>
        <taxon>Viridiplantae</taxon>
        <taxon>Chlorophyta</taxon>
        <taxon>core chlorophytes</taxon>
        <taxon>Chlorophyceae</taxon>
        <taxon>CS clade</taxon>
        <taxon>Chlamydomonadales</taxon>
        <taxon>Chlamydomonadales incertae sedis</taxon>
        <taxon>Edaphochlamys</taxon>
    </lineage>
</organism>
<feature type="compositionally biased region" description="Low complexity" evidence="1">
    <location>
        <begin position="1"/>
        <end position="10"/>
    </location>
</feature>
<dbReference type="EMBL" id="JAEHOE010000003">
    <property type="protein sequence ID" value="KAG2500675.1"/>
    <property type="molecule type" value="Genomic_DNA"/>
</dbReference>
<evidence type="ECO:0000256" key="1">
    <source>
        <dbReference type="SAM" id="MobiDB-lite"/>
    </source>
</evidence>
<feature type="region of interest" description="Disordered" evidence="1">
    <location>
        <begin position="1"/>
        <end position="220"/>
    </location>
</feature>
<feature type="region of interest" description="Disordered" evidence="1">
    <location>
        <begin position="486"/>
        <end position="506"/>
    </location>
</feature>